<dbReference type="AlphaFoldDB" id="A0A1G1SU23"/>
<dbReference type="PIRSF" id="PIRSF028451">
    <property type="entry name" value="UCP028451"/>
    <property type="match status" value="1"/>
</dbReference>
<accession>A0A1G1SU23</accession>
<evidence type="ECO:0000313" key="1">
    <source>
        <dbReference type="EMBL" id="OGX82119.1"/>
    </source>
</evidence>
<dbReference type="OrthoDB" id="9794241at2"/>
<evidence type="ECO:0000313" key="2">
    <source>
        <dbReference type="Proteomes" id="UP000177506"/>
    </source>
</evidence>
<gene>
    <name evidence="1" type="ORF">BEN49_02925</name>
</gene>
<reference evidence="1 2" key="1">
    <citation type="submission" date="2016-08" db="EMBL/GenBank/DDBJ databases">
        <title>Hymenobacter coccineus sp. nov., Hymenobacter lapidarius sp. nov. and Hymenobacter glacialis sp. nov., isolated from Antarctic soil.</title>
        <authorList>
            <person name="Sedlacek I."/>
            <person name="Kralova S."/>
            <person name="Kyrova K."/>
            <person name="Maslanova I."/>
            <person name="Stankova E."/>
            <person name="Vrbovska V."/>
            <person name="Nemec M."/>
            <person name="Bartak M."/>
            <person name="Svec P."/>
            <person name="Busse H.-J."/>
            <person name="Pantucek R."/>
        </authorList>
    </citation>
    <scope>NUCLEOTIDE SEQUENCE [LARGE SCALE GENOMIC DNA]</scope>
    <source>
        <strain evidence="1 2">CCM 8649</strain>
    </source>
</reference>
<protein>
    <submittedName>
        <fullName evidence="1">TIGR02453 family protein</fullName>
    </submittedName>
</protein>
<dbReference type="InterPro" id="IPR012808">
    <property type="entry name" value="CHP02453"/>
</dbReference>
<dbReference type="NCBIfam" id="TIGR02453">
    <property type="entry name" value="TIGR02453 family protein"/>
    <property type="match status" value="1"/>
</dbReference>
<keyword evidence="2" id="KW-1185">Reference proteome</keyword>
<comment type="caution">
    <text evidence="1">The sequence shown here is derived from an EMBL/GenBank/DDBJ whole genome shotgun (WGS) entry which is preliminary data.</text>
</comment>
<proteinExistence type="predicted"/>
<dbReference type="PANTHER" id="PTHR36452">
    <property type="entry name" value="CHROMOSOME 12, WHOLE GENOME SHOTGUN SEQUENCE"/>
    <property type="match status" value="1"/>
</dbReference>
<dbReference type="PANTHER" id="PTHR36452:SF1">
    <property type="entry name" value="DUF2461 DOMAIN-CONTAINING PROTEIN"/>
    <property type="match status" value="1"/>
</dbReference>
<name>A0A1G1SU23_9BACT</name>
<dbReference type="Pfam" id="PF09365">
    <property type="entry name" value="DUF2461"/>
    <property type="match status" value="1"/>
</dbReference>
<organism evidence="1 2">
    <name type="scientific">Hymenobacter coccineus</name>
    <dbReference type="NCBI Taxonomy" id="1908235"/>
    <lineage>
        <taxon>Bacteria</taxon>
        <taxon>Pseudomonadati</taxon>
        <taxon>Bacteroidota</taxon>
        <taxon>Cytophagia</taxon>
        <taxon>Cytophagales</taxon>
        <taxon>Hymenobacteraceae</taxon>
        <taxon>Hymenobacter</taxon>
    </lineage>
</organism>
<dbReference type="RefSeq" id="WP_070746901.1">
    <property type="nucleotide sequence ID" value="NZ_MDZA01000437.1"/>
</dbReference>
<dbReference type="Proteomes" id="UP000177506">
    <property type="component" value="Unassembled WGS sequence"/>
</dbReference>
<dbReference type="EMBL" id="MDZA01000437">
    <property type="protein sequence ID" value="OGX82119.1"/>
    <property type="molecule type" value="Genomic_DNA"/>
</dbReference>
<dbReference type="InterPro" id="IPR015996">
    <property type="entry name" value="UCP028451"/>
</dbReference>
<sequence length="222" mass="24624">MLQASTLRFSTDLKANNRKAWIDDHRPAYGAAKVDFVELVSQVLAGLARQDPELARLEPRKCLFSINRDVRLSADKSPYKTNLGAWFNPGGKGAPTAGYYLAIEPGASFLAGGMYLPDPAALAAIRQEIDYNLADFEELVRAPAFRRQVGSLRQEHALKRPPKGYQADNPAIEYLRLKMFLGSRPLPDEQLLSPILARQLLTAYRSLTPLVQYLNRAVGQAA</sequence>